<evidence type="ECO:0000313" key="2">
    <source>
        <dbReference type="Proteomes" id="UP000436006"/>
    </source>
</evidence>
<name>A0A7K1SAN7_9BACT</name>
<comment type="caution">
    <text evidence="1">The sequence shown here is derived from an EMBL/GenBank/DDBJ whole genome shotgun (WGS) entry which is preliminary data.</text>
</comment>
<sequence>MNAPQQNPEGAIDVELSEEIAEGVYANLAMIAHSNSEFILDFIRLMPGVPKAKVKARIILTPEHAKRLLEALRENISRYEEAYGGINEPNDGFRFPAGGFGGPVGQA</sequence>
<evidence type="ECO:0000313" key="1">
    <source>
        <dbReference type="EMBL" id="MVM30840.1"/>
    </source>
</evidence>
<accession>A0A7K1SAN7</accession>
<keyword evidence="2" id="KW-1185">Reference proteome</keyword>
<proteinExistence type="predicted"/>
<dbReference type="RefSeq" id="WP_157585160.1">
    <property type="nucleotide sequence ID" value="NZ_WPIN01000004.1"/>
</dbReference>
<dbReference type="AlphaFoldDB" id="A0A7K1SAN7"/>
<dbReference type="InterPro" id="IPR021857">
    <property type="entry name" value="DUF3467"/>
</dbReference>
<protein>
    <submittedName>
        <fullName evidence="1">DUF3467 domain-containing protein</fullName>
    </submittedName>
</protein>
<dbReference type="EMBL" id="WPIN01000004">
    <property type="protein sequence ID" value="MVM30840.1"/>
    <property type="molecule type" value="Genomic_DNA"/>
</dbReference>
<gene>
    <name evidence="1" type="ORF">GO755_12430</name>
</gene>
<dbReference type="Proteomes" id="UP000436006">
    <property type="component" value="Unassembled WGS sequence"/>
</dbReference>
<reference evidence="1 2" key="1">
    <citation type="submission" date="2019-12" db="EMBL/GenBank/DDBJ databases">
        <title>Spirosoma sp. HMF4905 genome sequencing and assembly.</title>
        <authorList>
            <person name="Kang H."/>
            <person name="Cha I."/>
            <person name="Kim H."/>
            <person name="Joh K."/>
        </authorList>
    </citation>
    <scope>NUCLEOTIDE SEQUENCE [LARGE SCALE GENOMIC DNA]</scope>
    <source>
        <strain evidence="1 2">HMF4905</strain>
    </source>
</reference>
<dbReference type="Pfam" id="PF11950">
    <property type="entry name" value="DUF3467"/>
    <property type="match status" value="1"/>
</dbReference>
<organism evidence="1 2">
    <name type="scientific">Spirosoma arboris</name>
    <dbReference type="NCBI Taxonomy" id="2682092"/>
    <lineage>
        <taxon>Bacteria</taxon>
        <taxon>Pseudomonadati</taxon>
        <taxon>Bacteroidota</taxon>
        <taxon>Cytophagia</taxon>
        <taxon>Cytophagales</taxon>
        <taxon>Cytophagaceae</taxon>
        <taxon>Spirosoma</taxon>
    </lineage>
</organism>